<keyword evidence="16" id="KW-0675">Receptor</keyword>
<evidence type="ECO:0000256" key="8">
    <source>
        <dbReference type="ARBA" id="ARBA00023077"/>
    </source>
</evidence>
<keyword evidence="13" id="KW-0732">Signal</keyword>
<accession>A0ABS7PQM5</accession>
<dbReference type="InterPro" id="IPR039426">
    <property type="entry name" value="TonB-dep_rcpt-like"/>
</dbReference>
<evidence type="ECO:0000256" key="2">
    <source>
        <dbReference type="ARBA" id="ARBA00022448"/>
    </source>
</evidence>
<evidence type="ECO:0000256" key="1">
    <source>
        <dbReference type="ARBA" id="ARBA00004571"/>
    </source>
</evidence>
<dbReference type="CDD" id="cd01347">
    <property type="entry name" value="ligand_gated_channel"/>
    <property type="match status" value="1"/>
</dbReference>
<evidence type="ECO:0000313" key="16">
    <source>
        <dbReference type="EMBL" id="MBY8823573.1"/>
    </source>
</evidence>
<reference evidence="16 17" key="1">
    <citation type="submission" date="2021-08" db="EMBL/GenBank/DDBJ databases">
        <authorList>
            <person name="Tuo L."/>
        </authorList>
    </citation>
    <scope>NUCLEOTIDE SEQUENCE [LARGE SCALE GENOMIC DNA]</scope>
    <source>
        <strain evidence="16 17">JCM 31229</strain>
    </source>
</reference>
<keyword evidence="8 12" id="KW-0798">TonB box</keyword>
<dbReference type="Gene3D" id="2.40.170.20">
    <property type="entry name" value="TonB-dependent receptor, beta-barrel domain"/>
    <property type="match status" value="1"/>
</dbReference>
<evidence type="ECO:0000256" key="11">
    <source>
        <dbReference type="PROSITE-ProRule" id="PRU01360"/>
    </source>
</evidence>
<keyword evidence="6" id="KW-0408">Iron</keyword>
<evidence type="ECO:0000259" key="15">
    <source>
        <dbReference type="Pfam" id="PF07715"/>
    </source>
</evidence>
<dbReference type="RefSeq" id="WP_222990671.1">
    <property type="nucleotide sequence ID" value="NZ_JAINVV010000006.1"/>
</dbReference>
<dbReference type="Pfam" id="PF07715">
    <property type="entry name" value="Plug"/>
    <property type="match status" value="1"/>
</dbReference>
<comment type="subcellular location">
    <subcellularLocation>
        <location evidence="1 11">Cell outer membrane</location>
        <topology evidence="1 11">Multi-pass membrane protein</topology>
    </subcellularLocation>
</comment>
<dbReference type="PANTHER" id="PTHR32552">
    <property type="entry name" value="FERRICHROME IRON RECEPTOR-RELATED"/>
    <property type="match status" value="1"/>
</dbReference>
<evidence type="ECO:0000256" key="6">
    <source>
        <dbReference type="ARBA" id="ARBA00023004"/>
    </source>
</evidence>
<evidence type="ECO:0000256" key="3">
    <source>
        <dbReference type="ARBA" id="ARBA00022452"/>
    </source>
</evidence>
<evidence type="ECO:0000256" key="9">
    <source>
        <dbReference type="ARBA" id="ARBA00023136"/>
    </source>
</evidence>
<feature type="domain" description="TonB-dependent receptor-like beta-barrel" evidence="14">
    <location>
        <begin position="282"/>
        <end position="686"/>
    </location>
</feature>
<keyword evidence="5 11" id="KW-0812">Transmembrane</keyword>
<dbReference type="Proteomes" id="UP000706039">
    <property type="component" value="Unassembled WGS sequence"/>
</dbReference>
<comment type="similarity">
    <text evidence="11 12">Belongs to the TonB-dependent receptor family.</text>
</comment>
<keyword evidence="4" id="KW-0410">Iron transport</keyword>
<feature type="domain" description="TonB-dependent receptor plug" evidence="15">
    <location>
        <begin position="55"/>
        <end position="161"/>
    </location>
</feature>
<keyword evidence="2 11" id="KW-0813">Transport</keyword>
<dbReference type="InterPro" id="IPR036942">
    <property type="entry name" value="Beta-barrel_TonB_sf"/>
</dbReference>
<evidence type="ECO:0000256" key="5">
    <source>
        <dbReference type="ARBA" id="ARBA00022692"/>
    </source>
</evidence>
<evidence type="ECO:0000256" key="4">
    <source>
        <dbReference type="ARBA" id="ARBA00022496"/>
    </source>
</evidence>
<evidence type="ECO:0000256" key="7">
    <source>
        <dbReference type="ARBA" id="ARBA00023065"/>
    </source>
</evidence>
<comment type="caution">
    <text evidence="16">The sequence shown here is derived from an EMBL/GenBank/DDBJ whole genome shotgun (WGS) entry which is preliminary data.</text>
</comment>
<dbReference type="SUPFAM" id="SSF56935">
    <property type="entry name" value="Porins"/>
    <property type="match status" value="1"/>
</dbReference>
<evidence type="ECO:0000256" key="13">
    <source>
        <dbReference type="SAM" id="SignalP"/>
    </source>
</evidence>
<feature type="chain" id="PRO_5047331043" evidence="13">
    <location>
        <begin position="29"/>
        <end position="724"/>
    </location>
</feature>
<organism evidence="16 17">
    <name type="scientific">Sphingomonas colocasiae</name>
    <dbReference type="NCBI Taxonomy" id="1848973"/>
    <lineage>
        <taxon>Bacteria</taxon>
        <taxon>Pseudomonadati</taxon>
        <taxon>Pseudomonadota</taxon>
        <taxon>Alphaproteobacteria</taxon>
        <taxon>Sphingomonadales</taxon>
        <taxon>Sphingomonadaceae</taxon>
        <taxon>Sphingomonas</taxon>
    </lineage>
</organism>
<evidence type="ECO:0000256" key="10">
    <source>
        <dbReference type="ARBA" id="ARBA00023237"/>
    </source>
</evidence>
<dbReference type="PROSITE" id="PS52016">
    <property type="entry name" value="TONB_DEPENDENT_REC_3"/>
    <property type="match status" value="1"/>
</dbReference>
<proteinExistence type="inferred from homology"/>
<gene>
    <name evidence="16" type="ORF">K7G82_14810</name>
</gene>
<dbReference type="PANTHER" id="PTHR32552:SF81">
    <property type="entry name" value="TONB-DEPENDENT OUTER MEMBRANE RECEPTOR"/>
    <property type="match status" value="1"/>
</dbReference>
<keyword evidence="3 11" id="KW-1134">Transmembrane beta strand</keyword>
<sequence length="724" mass="79467">MKKNMARLVSLQGVCWAALLVAATPAGAADVAADGDVADEGATIVVTAQRREQKLLDVPVAVTALGEQALKDKQVNDVLDLENVVPGLKVSLFSTAPKITIRGVGSEAYNYGGDPGVAFHANGVYIGRPEAQRGAFFDLERVEVLRGPQGTLYGRNTTGGAINLIYRRPTQEFEAVLSGSYGNYDAYEASAVVNGGLSDTISARLGFKREYNKGYTRNAMPGGRRLDDQDNYTLRGQLLFEPTDRFELLLLGEYYHNGRRGPGRKFIGGPDGAPTAAELPPYNGKPLVPYDVRAVVSTLEPKEDMDFWSVTARARYAFEAFDLVSLSSYRDSRYGNRDDEGDGLDVDFSTLNINNDIWQFSQEVQLVSKPGALNWILGLYYFQEDGGFDRAIPFFKPNITLFNGGNVKTESYAAFGHFDYRLSPLVELFGGVRYSKDRKTMSEFLRFDGIPFAGNNTGRDSWGAVTWDAGVQFHVTPGSMIFAKASRGFKSGGFNTGALQTSSFDPEKVTSFEGGVKGAYLNGGVQFSLVGFYSNYRDMQLVQVVDFATSFNNAGRSTIKGVEFEGSVRPVRGLTFDLTMAYTDARLKEYMSQDAARPAKGLQNLAGNRLPNVPELKFNLGATYVADLSSAGKLRFNTSYYWEDRIYFDAFNEAQSSQGAVGRVDASITYVSPDQSLEVSLWGKNLTNELVRGYVSVLTAQIGSPHLLFWDPPRTYGVRVTKSF</sequence>
<dbReference type="InterPro" id="IPR012910">
    <property type="entry name" value="Plug_dom"/>
</dbReference>
<dbReference type="EMBL" id="JAINVV010000006">
    <property type="protein sequence ID" value="MBY8823573.1"/>
    <property type="molecule type" value="Genomic_DNA"/>
</dbReference>
<name>A0ABS7PQM5_9SPHN</name>
<evidence type="ECO:0000256" key="12">
    <source>
        <dbReference type="RuleBase" id="RU003357"/>
    </source>
</evidence>
<keyword evidence="17" id="KW-1185">Reference proteome</keyword>
<evidence type="ECO:0000259" key="14">
    <source>
        <dbReference type="Pfam" id="PF00593"/>
    </source>
</evidence>
<keyword evidence="9 11" id="KW-0472">Membrane</keyword>
<keyword evidence="10 11" id="KW-0998">Cell outer membrane</keyword>
<dbReference type="Pfam" id="PF00593">
    <property type="entry name" value="TonB_dep_Rec_b-barrel"/>
    <property type="match status" value="1"/>
</dbReference>
<protein>
    <submittedName>
        <fullName evidence="16">TonB-dependent receptor</fullName>
    </submittedName>
</protein>
<keyword evidence="7" id="KW-0406">Ion transport</keyword>
<dbReference type="InterPro" id="IPR000531">
    <property type="entry name" value="Beta-barrel_TonB"/>
</dbReference>
<feature type="signal peptide" evidence="13">
    <location>
        <begin position="1"/>
        <end position="28"/>
    </location>
</feature>
<evidence type="ECO:0000313" key="17">
    <source>
        <dbReference type="Proteomes" id="UP000706039"/>
    </source>
</evidence>